<dbReference type="GO" id="GO:0005576">
    <property type="term" value="C:extracellular region"/>
    <property type="evidence" value="ECO:0007669"/>
    <property type="project" value="UniProtKB-SubCell"/>
</dbReference>
<protein>
    <submittedName>
        <fullName evidence="7">BQ5605_C021g09317 protein</fullName>
    </submittedName>
</protein>
<reference evidence="7 8" key="1">
    <citation type="submission" date="2016-11" db="EMBL/GenBank/DDBJ databases">
        <authorList>
            <person name="Jaros S."/>
            <person name="Januszkiewicz K."/>
            <person name="Wedrychowicz H."/>
        </authorList>
    </citation>
    <scope>NUCLEOTIDE SEQUENCE [LARGE SCALE GENOMIC DNA]</scope>
</reference>
<feature type="signal peptide" evidence="5">
    <location>
        <begin position="1"/>
        <end position="19"/>
    </location>
</feature>
<evidence type="ECO:0000313" key="7">
    <source>
        <dbReference type="EMBL" id="SGZ20972.1"/>
    </source>
</evidence>
<dbReference type="EMBL" id="FQNC01000083">
    <property type="protein sequence ID" value="SGZ20972.1"/>
    <property type="molecule type" value="Genomic_DNA"/>
</dbReference>
<evidence type="ECO:0000313" key="8">
    <source>
        <dbReference type="Proteomes" id="UP000249464"/>
    </source>
</evidence>
<organism evidence="7 8">
    <name type="scientific">Microbotryum silenes-dioicae</name>
    <dbReference type="NCBI Taxonomy" id="796604"/>
    <lineage>
        <taxon>Eukaryota</taxon>
        <taxon>Fungi</taxon>
        <taxon>Dikarya</taxon>
        <taxon>Basidiomycota</taxon>
        <taxon>Pucciniomycotina</taxon>
        <taxon>Microbotryomycetes</taxon>
        <taxon>Microbotryales</taxon>
        <taxon>Microbotryaceae</taxon>
        <taxon>Microbotryum</taxon>
    </lineage>
</organism>
<comment type="subcellular location">
    <subcellularLocation>
        <location evidence="1">Secreted</location>
    </subcellularLocation>
</comment>
<evidence type="ECO:0000256" key="1">
    <source>
        <dbReference type="ARBA" id="ARBA00004613"/>
    </source>
</evidence>
<dbReference type="AlphaFoldDB" id="A0A2X0MNI7"/>
<dbReference type="Proteomes" id="UP000249464">
    <property type="component" value="Unassembled WGS sequence"/>
</dbReference>
<keyword evidence="8" id="KW-1185">Reference proteome</keyword>
<gene>
    <name evidence="7" type="primary">BQ5605_C021g09317</name>
    <name evidence="7" type="ORF">BQ5605_C021G09317</name>
</gene>
<accession>A0A2X0MNI7</accession>
<name>A0A2X0MNI7_9BASI</name>
<keyword evidence="4" id="KW-1015">Disulfide bond</keyword>
<dbReference type="Pfam" id="PF05730">
    <property type="entry name" value="CFEM"/>
    <property type="match status" value="1"/>
</dbReference>
<dbReference type="SMART" id="SM00747">
    <property type="entry name" value="CFEM"/>
    <property type="match status" value="1"/>
</dbReference>
<proteinExistence type="predicted"/>
<keyword evidence="2" id="KW-0964">Secreted</keyword>
<dbReference type="InterPro" id="IPR008427">
    <property type="entry name" value="Extracellular_membr_CFEM_dom"/>
</dbReference>
<feature type="chain" id="PRO_5015893796" evidence="5">
    <location>
        <begin position="20"/>
        <end position="230"/>
    </location>
</feature>
<sequence>MVRLGTAAILASTVALVTAQYALSVRQLTTSTSSAPCTTQPLQTPACLMPCYASSLTASGTTCWSSDIKCLCQDFGYQVATARCFKDKCANLTDTETASSIGIMSCASAGIIVNQAALSSALASSTAASSTAAASKTETSAASTTAAATSGAVSSAASSDASSAASSAASAATSSAASVGTSTAVSTTAVASVITSAAASATSTRAASSVDKVVVTGALGFVAGLLALLA</sequence>
<dbReference type="STRING" id="796604.A0A2X0MNI7"/>
<feature type="domain" description="CFEM" evidence="6">
    <location>
        <begin position="19"/>
        <end position="133"/>
    </location>
</feature>
<evidence type="ECO:0000259" key="6">
    <source>
        <dbReference type="PROSITE" id="PS52012"/>
    </source>
</evidence>
<evidence type="ECO:0000256" key="4">
    <source>
        <dbReference type="ARBA" id="ARBA00023157"/>
    </source>
</evidence>
<dbReference type="PROSITE" id="PS52012">
    <property type="entry name" value="CFEM"/>
    <property type="match status" value="1"/>
</dbReference>
<keyword evidence="3 5" id="KW-0732">Signal</keyword>
<evidence type="ECO:0000256" key="3">
    <source>
        <dbReference type="ARBA" id="ARBA00022729"/>
    </source>
</evidence>
<evidence type="ECO:0000256" key="2">
    <source>
        <dbReference type="ARBA" id="ARBA00022525"/>
    </source>
</evidence>
<evidence type="ECO:0000256" key="5">
    <source>
        <dbReference type="SAM" id="SignalP"/>
    </source>
</evidence>